<dbReference type="GO" id="GO:0003723">
    <property type="term" value="F:RNA binding"/>
    <property type="evidence" value="ECO:0007669"/>
    <property type="project" value="UniProtKB-UniRule"/>
</dbReference>
<gene>
    <name evidence="4" type="ORF">IFM89_036790</name>
</gene>
<dbReference type="InterPro" id="IPR035979">
    <property type="entry name" value="RBD_domain_sf"/>
</dbReference>
<proteinExistence type="predicted"/>
<evidence type="ECO:0000256" key="2">
    <source>
        <dbReference type="PROSITE-ProRule" id="PRU00176"/>
    </source>
</evidence>
<feature type="domain" description="RRM" evidence="3">
    <location>
        <begin position="129"/>
        <end position="199"/>
    </location>
</feature>
<dbReference type="PANTHER" id="PTHR15481:SF0">
    <property type="entry name" value="LD23870P-RELATED"/>
    <property type="match status" value="1"/>
</dbReference>
<dbReference type="SUPFAM" id="SSF54928">
    <property type="entry name" value="RNA-binding domain, RBD"/>
    <property type="match status" value="1"/>
</dbReference>
<dbReference type="InterPro" id="IPR012677">
    <property type="entry name" value="Nucleotide-bd_a/b_plait_sf"/>
</dbReference>
<dbReference type="GO" id="GO:0005654">
    <property type="term" value="C:nucleoplasm"/>
    <property type="evidence" value="ECO:0007669"/>
    <property type="project" value="TreeGrafter"/>
</dbReference>
<dbReference type="OrthoDB" id="272703at2759"/>
<accession>A0A835LSS0</accession>
<dbReference type="PANTHER" id="PTHR15481">
    <property type="entry name" value="RIBONUCLEIC ACID BINDING PROTEIN S1"/>
    <property type="match status" value="1"/>
</dbReference>
<reference evidence="4 5" key="1">
    <citation type="submission" date="2020-10" db="EMBL/GenBank/DDBJ databases">
        <title>The Coptis chinensis genome and diversification of protoberbering-type alkaloids.</title>
        <authorList>
            <person name="Wang B."/>
            <person name="Shu S."/>
            <person name="Song C."/>
            <person name="Liu Y."/>
        </authorList>
    </citation>
    <scope>NUCLEOTIDE SEQUENCE [LARGE SCALE GENOMIC DNA]</scope>
    <source>
        <strain evidence="4">HL-2020</strain>
        <tissue evidence="4">Leaf</tissue>
    </source>
</reference>
<dbReference type="Gene3D" id="3.30.70.330">
    <property type="match status" value="1"/>
</dbReference>
<evidence type="ECO:0000256" key="1">
    <source>
        <dbReference type="ARBA" id="ARBA00022884"/>
    </source>
</evidence>
<sequence length="209" mass="23731">MATANFTYERKHPFVTVKFDVDDDGFIKENEYVKFYPTIVRTEEWVRQRRINALRAAPGDVVVEQGMEIMHNGELVKICRYCCEKLDHDYDACPSKDLSPQLPILVTAGAKVKKDLPKPLKIKENAINNSVVIKNLTKDVGEAQLFDTLTHFGPVSKLHLVPVNKTTRLPRGYAIASFENIDDAEKAMNTLNSHGYDIEWLVGAYLPCY</sequence>
<evidence type="ECO:0000259" key="3">
    <source>
        <dbReference type="PROSITE" id="PS50102"/>
    </source>
</evidence>
<dbReference type="GO" id="GO:0061574">
    <property type="term" value="C:ASAP complex"/>
    <property type="evidence" value="ECO:0007669"/>
    <property type="project" value="TreeGrafter"/>
</dbReference>
<dbReference type="Pfam" id="PF00076">
    <property type="entry name" value="RRM_1"/>
    <property type="match status" value="1"/>
</dbReference>
<dbReference type="GO" id="GO:0005737">
    <property type="term" value="C:cytoplasm"/>
    <property type="evidence" value="ECO:0007669"/>
    <property type="project" value="TreeGrafter"/>
</dbReference>
<dbReference type="AlphaFoldDB" id="A0A835LSS0"/>
<dbReference type="InterPro" id="IPR000504">
    <property type="entry name" value="RRM_dom"/>
</dbReference>
<name>A0A835LSS0_9MAGN</name>
<protein>
    <recommendedName>
        <fullName evidence="3">RRM domain-containing protein</fullName>
    </recommendedName>
</protein>
<dbReference type="Proteomes" id="UP000631114">
    <property type="component" value="Unassembled WGS sequence"/>
</dbReference>
<dbReference type="PROSITE" id="PS50102">
    <property type="entry name" value="RRM"/>
    <property type="match status" value="1"/>
</dbReference>
<evidence type="ECO:0000313" key="4">
    <source>
        <dbReference type="EMBL" id="KAF9603517.1"/>
    </source>
</evidence>
<keyword evidence="1 2" id="KW-0694">RNA-binding</keyword>
<evidence type="ECO:0000313" key="5">
    <source>
        <dbReference type="Proteomes" id="UP000631114"/>
    </source>
</evidence>
<dbReference type="EMBL" id="JADFTS010000006">
    <property type="protein sequence ID" value="KAF9603517.1"/>
    <property type="molecule type" value="Genomic_DNA"/>
</dbReference>
<comment type="caution">
    <text evidence="4">The sequence shown here is derived from an EMBL/GenBank/DDBJ whole genome shotgun (WGS) entry which is preliminary data.</text>
</comment>
<keyword evidence="5" id="KW-1185">Reference proteome</keyword>
<dbReference type="SMART" id="SM00360">
    <property type="entry name" value="RRM"/>
    <property type="match status" value="1"/>
</dbReference>
<organism evidence="4 5">
    <name type="scientific">Coptis chinensis</name>
    <dbReference type="NCBI Taxonomy" id="261450"/>
    <lineage>
        <taxon>Eukaryota</taxon>
        <taxon>Viridiplantae</taxon>
        <taxon>Streptophyta</taxon>
        <taxon>Embryophyta</taxon>
        <taxon>Tracheophyta</taxon>
        <taxon>Spermatophyta</taxon>
        <taxon>Magnoliopsida</taxon>
        <taxon>Ranunculales</taxon>
        <taxon>Ranunculaceae</taxon>
        <taxon>Coptidoideae</taxon>
        <taxon>Coptis</taxon>
    </lineage>
</organism>
<dbReference type="GO" id="GO:0000398">
    <property type="term" value="P:mRNA splicing, via spliceosome"/>
    <property type="evidence" value="ECO:0007669"/>
    <property type="project" value="TreeGrafter"/>
</dbReference>